<feature type="region of interest" description="Disordered" evidence="1">
    <location>
        <begin position="448"/>
        <end position="468"/>
    </location>
</feature>
<dbReference type="KEGG" id="kyr:CVV65_11415"/>
<accession>A0A2K8NA16</accession>
<dbReference type="PANTHER" id="PTHR13847:SF285">
    <property type="entry name" value="FAD DEPENDENT OXIDOREDUCTASE DOMAIN-CONTAINING PROTEIN"/>
    <property type="match status" value="1"/>
</dbReference>
<dbReference type="PANTHER" id="PTHR13847">
    <property type="entry name" value="SARCOSINE DEHYDROGENASE-RELATED"/>
    <property type="match status" value="1"/>
</dbReference>
<dbReference type="GO" id="GO:0005737">
    <property type="term" value="C:cytoplasm"/>
    <property type="evidence" value="ECO:0007669"/>
    <property type="project" value="TreeGrafter"/>
</dbReference>
<gene>
    <name evidence="3" type="ORF">CVV65_11415</name>
</gene>
<evidence type="ECO:0000256" key="1">
    <source>
        <dbReference type="SAM" id="MobiDB-lite"/>
    </source>
</evidence>
<evidence type="ECO:0000313" key="4">
    <source>
        <dbReference type="Proteomes" id="UP000231932"/>
    </source>
</evidence>
<name>A0A2K8NA16_9BACL</name>
<dbReference type="Gene3D" id="3.30.9.10">
    <property type="entry name" value="D-Amino Acid Oxidase, subunit A, domain 2"/>
    <property type="match status" value="1"/>
</dbReference>
<dbReference type="InterPro" id="IPR036188">
    <property type="entry name" value="FAD/NAD-bd_sf"/>
</dbReference>
<sequence length="468" mass="52870">MDEAGRSEFGRSFWLDTCGDDCTPRPALAGEILTDVVIVGAGFTGLWTAHYLVSARPDWSIAILEREIAGYGASGRNGGWCTPELPISPGEVLKRFGREAARRWQAALYDSVGEIETVLEAEGIDAHFYRGGSMMVALGAHGLPLLEEEWKAYRKLGVESHYEWWDGPQARERVNIRKLCGALYCRDTAVLHPGRLVRGLARRLERRGVRIYERTPVLDIRAGDGRKPPEAVTKEGLARARVALVVATEGYTTMLKPWHRSVTPVYSSIVVTEPLPEWVWKEIGWANREAVASTRLSIDYLQKTVDGRILFGGRGEPYHLGSRIRPEYDRNPKVFAKLMAMAREWFPALRDARFTHGWSGPLGMTRDQIPNVWYDRQSRLAGAWGYVGAGVVGANLAARILSTLIWGEEPVWEGVPIVQHQSVRWEPEPFRWLGIRYVQHGLERLDRRAERTGKAPRGTSLPERWFRH</sequence>
<dbReference type="AlphaFoldDB" id="A0A2K8NA16"/>
<dbReference type="SUPFAM" id="SSF51905">
    <property type="entry name" value="FAD/NAD(P)-binding domain"/>
    <property type="match status" value="1"/>
</dbReference>
<dbReference type="EMBL" id="CP024955">
    <property type="protein sequence ID" value="ATY85460.1"/>
    <property type="molecule type" value="Genomic_DNA"/>
</dbReference>
<organism evidence="3 4">
    <name type="scientific">Kyrpidia spormannii</name>
    <dbReference type="NCBI Taxonomy" id="2055160"/>
    <lineage>
        <taxon>Bacteria</taxon>
        <taxon>Bacillati</taxon>
        <taxon>Bacillota</taxon>
        <taxon>Bacilli</taxon>
        <taxon>Bacillales</taxon>
        <taxon>Alicyclobacillaceae</taxon>
        <taxon>Kyrpidia</taxon>
    </lineage>
</organism>
<dbReference type="Gene3D" id="3.50.50.60">
    <property type="entry name" value="FAD/NAD(P)-binding domain"/>
    <property type="match status" value="1"/>
</dbReference>
<protein>
    <submittedName>
        <fullName evidence="3">FAD-dependent oxidoreductase</fullName>
    </submittedName>
</protein>
<dbReference type="InterPro" id="IPR006076">
    <property type="entry name" value="FAD-dep_OxRdtase"/>
</dbReference>
<reference evidence="4" key="1">
    <citation type="submission" date="2017-11" db="EMBL/GenBank/DDBJ databases">
        <title>Complete Genome Sequence of Kyrpidia sp. Strain EA-1, a thermophilic, hydrogen-oxidizing Bacterium, isolated from the Azores.</title>
        <authorList>
            <person name="Reiner J.E."/>
            <person name="Lapp C.J."/>
            <person name="Bunk B."/>
            <person name="Gescher J."/>
        </authorList>
    </citation>
    <scope>NUCLEOTIDE SEQUENCE [LARGE SCALE GENOMIC DNA]</scope>
    <source>
        <strain evidence="4">EA-1</strain>
    </source>
</reference>
<feature type="domain" description="FAD dependent oxidoreductase" evidence="2">
    <location>
        <begin position="35"/>
        <end position="402"/>
    </location>
</feature>
<evidence type="ECO:0000313" key="3">
    <source>
        <dbReference type="EMBL" id="ATY85460.1"/>
    </source>
</evidence>
<dbReference type="Proteomes" id="UP000231932">
    <property type="component" value="Chromosome"/>
</dbReference>
<dbReference type="RefSeq" id="WP_100668239.1">
    <property type="nucleotide sequence ID" value="NZ_CP024955.1"/>
</dbReference>
<evidence type="ECO:0000259" key="2">
    <source>
        <dbReference type="Pfam" id="PF01266"/>
    </source>
</evidence>
<dbReference type="OrthoDB" id="571248at2"/>
<dbReference type="Pfam" id="PF01266">
    <property type="entry name" value="DAO"/>
    <property type="match status" value="1"/>
</dbReference>
<proteinExistence type="predicted"/>
<keyword evidence="4" id="KW-1185">Reference proteome</keyword>